<dbReference type="eggNOG" id="COG0457">
    <property type="taxonomic scope" value="Bacteria"/>
</dbReference>
<dbReference type="STRING" id="1348657.M622_05460"/>
<keyword evidence="2" id="KW-1185">Reference proteome</keyword>
<dbReference type="EMBL" id="ATJV01000081">
    <property type="protein sequence ID" value="EPZ14428.1"/>
    <property type="molecule type" value="Genomic_DNA"/>
</dbReference>
<accession>T0AUX1</accession>
<reference evidence="1 2" key="1">
    <citation type="submission" date="2013-06" db="EMBL/GenBank/DDBJ databases">
        <title>Draft genome sequence of Thauera terpenica.</title>
        <authorList>
            <person name="Liu B."/>
            <person name="Frostegard A.H."/>
            <person name="Shapleigh J.P."/>
        </authorList>
    </citation>
    <scope>NUCLEOTIDE SEQUENCE [LARGE SCALE GENOMIC DNA]</scope>
    <source>
        <strain evidence="1 2">58Eu</strain>
    </source>
</reference>
<gene>
    <name evidence="1" type="ORF">M622_05460</name>
</gene>
<dbReference type="Proteomes" id="UP000015455">
    <property type="component" value="Unassembled WGS sequence"/>
</dbReference>
<evidence type="ECO:0000313" key="2">
    <source>
        <dbReference type="Proteomes" id="UP000015455"/>
    </source>
</evidence>
<name>T0AUX1_9RHOO</name>
<organism evidence="1 2">
    <name type="scientific">Thauera terpenica 58Eu</name>
    <dbReference type="NCBI Taxonomy" id="1348657"/>
    <lineage>
        <taxon>Bacteria</taxon>
        <taxon>Pseudomonadati</taxon>
        <taxon>Pseudomonadota</taxon>
        <taxon>Betaproteobacteria</taxon>
        <taxon>Rhodocyclales</taxon>
        <taxon>Zoogloeaceae</taxon>
        <taxon>Thauera</taxon>
    </lineage>
</organism>
<proteinExistence type="predicted"/>
<evidence type="ECO:0000313" key="1">
    <source>
        <dbReference type="EMBL" id="EPZ14428.1"/>
    </source>
</evidence>
<sequence length="210" mass="23084">MERQPPALAAPAIEPAHVALQVPPRLVFLFSGHMVDAPDRAEPRFPAEKEGIAARAIAAALDELGAGPGDLALAQAANGGDLLFLEACKARGLRLVLMLPFAEAEFIARSVCLHADGARWRARYLALRATLDDAPRILSATTCDEEETSRYERCNLWLLQTALTWGAHRLRFICLWNGAEGTGPGGTDHMVRAVRRHTDRITWLDTRTLW</sequence>
<comment type="caution">
    <text evidence="1">The sequence shown here is derived from an EMBL/GenBank/DDBJ whole genome shotgun (WGS) entry which is preliminary data.</text>
</comment>
<dbReference type="PATRIC" id="fig|1348657.5.peg.2982"/>
<protein>
    <submittedName>
        <fullName evidence="1">Uncharacterized protein</fullName>
    </submittedName>
</protein>
<dbReference type="Gene3D" id="3.40.50.450">
    <property type="match status" value="1"/>
</dbReference>
<dbReference type="AlphaFoldDB" id="T0AUX1"/>